<feature type="transmembrane region" description="Helical" evidence="5">
    <location>
        <begin position="248"/>
        <end position="267"/>
    </location>
</feature>
<comment type="caution">
    <text evidence="7">The sequence shown here is derived from an EMBL/GenBank/DDBJ whole genome shotgun (WGS) entry which is preliminary data.</text>
</comment>
<dbReference type="GO" id="GO:0006355">
    <property type="term" value="P:regulation of DNA-templated transcription"/>
    <property type="evidence" value="ECO:0007669"/>
    <property type="project" value="InterPro"/>
</dbReference>
<evidence type="ECO:0000259" key="6">
    <source>
        <dbReference type="PROSITE" id="PS50043"/>
    </source>
</evidence>
<feature type="transmembrane region" description="Helical" evidence="5">
    <location>
        <begin position="369"/>
        <end position="388"/>
    </location>
</feature>
<gene>
    <name evidence="7" type="ORF">K8U77_08620</name>
</gene>
<feature type="region of interest" description="Disordered" evidence="4">
    <location>
        <begin position="456"/>
        <end position="498"/>
    </location>
</feature>
<reference evidence="7" key="1">
    <citation type="journal article" date="2021" name="PeerJ">
        <title>Extensive microbial diversity within the chicken gut microbiome revealed by metagenomics and culture.</title>
        <authorList>
            <person name="Gilroy R."/>
            <person name="Ravi A."/>
            <person name="Getino M."/>
            <person name="Pursley I."/>
            <person name="Horton D.L."/>
            <person name="Alikhan N.F."/>
            <person name="Baker D."/>
            <person name="Gharbi K."/>
            <person name="Hall N."/>
            <person name="Watson M."/>
            <person name="Adriaenssens E.M."/>
            <person name="Foster-Nyarko E."/>
            <person name="Jarju S."/>
            <person name="Secka A."/>
            <person name="Antonio M."/>
            <person name="Oren A."/>
            <person name="Chaudhuri R.R."/>
            <person name="La Ragione R."/>
            <person name="Hildebrand F."/>
            <person name="Pallen M.J."/>
        </authorList>
    </citation>
    <scope>NUCLEOTIDE SEQUENCE</scope>
    <source>
        <strain evidence="7">ChiGjej6B6-11269</strain>
    </source>
</reference>
<reference evidence="7" key="2">
    <citation type="submission" date="2021-09" db="EMBL/GenBank/DDBJ databases">
        <authorList>
            <person name="Gilroy R."/>
        </authorList>
    </citation>
    <scope>NUCLEOTIDE SEQUENCE</scope>
    <source>
        <strain evidence="7">ChiGjej6B6-11269</strain>
    </source>
</reference>
<dbReference type="PRINTS" id="PR00038">
    <property type="entry name" value="HTHLUXR"/>
</dbReference>
<dbReference type="InterPro" id="IPR036388">
    <property type="entry name" value="WH-like_DNA-bd_sf"/>
</dbReference>
<feature type="domain" description="HTH luxR-type" evidence="6">
    <location>
        <begin position="506"/>
        <end position="572"/>
    </location>
</feature>
<dbReference type="SMART" id="SM00421">
    <property type="entry name" value="HTH_LUXR"/>
    <property type="match status" value="1"/>
</dbReference>
<feature type="transmembrane region" description="Helical" evidence="5">
    <location>
        <begin position="217"/>
        <end position="236"/>
    </location>
</feature>
<feature type="transmembrane region" description="Helical" evidence="5">
    <location>
        <begin position="279"/>
        <end position="298"/>
    </location>
</feature>
<feature type="transmembrane region" description="Helical" evidence="5">
    <location>
        <begin position="304"/>
        <end position="324"/>
    </location>
</feature>
<dbReference type="SUPFAM" id="SSF46894">
    <property type="entry name" value="C-terminal effector domain of the bipartite response regulators"/>
    <property type="match status" value="1"/>
</dbReference>
<protein>
    <submittedName>
        <fullName evidence="7">LuxR C-terminal-related transcriptional regulator</fullName>
    </submittedName>
</protein>
<dbReference type="CDD" id="cd06170">
    <property type="entry name" value="LuxR_C_like"/>
    <property type="match status" value="1"/>
</dbReference>
<dbReference type="PANTHER" id="PTHR44688">
    <property type="entry name" value="DNA-BINDING TRANSCRIPTIONAL ACTIVATOR DEVR_DOSR"/>
    <property type="match status" value="1"/>
</dbReference>
<keyword evidence="2" id="KW-0238">DNA-binding</keyword>
<feature type="transmembrane region" description="Helical" evidence="5">
    <location>
        <begin position="14"/>
        <end position="40"/>
    </location>
</feature>
<keyword evidence="5" id="KW-0472">Membrane</keyword>
<dbReference type="InterPro" id="IPR000792">
    <property type="entry name" value="Tscrpt_reg_LuxR_C"/>
</dbReference>
<evidence type="ECO:0000256" key="4">
    <source>
        <dbReference type="SAM" id="MobiDB-lite"/>
    </source>
</evidence>
<keyword evidence="1" id="KW-0805">Transcription regulation</keyword>
<name>A0A9D2UY68_9ACTN</name>
<feature type="transmembrane region" description="Helical" evidence="5">
    <location>
        <begin position="52"/>
        <end position="74"/>
    </location>
</feature>
<evidence type="ECO:0000256" key="2">
    <source>
        <dbReference type="ARBA" id="ARBA00023125"/>
    </source>
</evidence>
<evidence type="ECO:0000256" key="1">
    <source>
        <dbReference type="ARBA" id="ARBA00023015"/>
    </source>
</evidence>
<dbReference type="Proteomes" id="UP000786989">
    <property type="component" value="Unassembled WGS sequence"/>
</dbReference>
<dbReference type="Pfam" id="PF00196">
    <property type="entry name" value="GerE"/>
    <property type="match status" value="1"/>
</dbReference>
<dbReference type="InterPro" id="IPR016032">
    <property type="entry name" value="Sig_transdc_resp-reg_C-effctor"/>
</dbReference>
<keyword evidence="5" id="KW-1133">Transmembrane helix</keyword>
<feature type="transmembrane region" description="Helical" evidence="5">
    <location>
        <begin position="137"/>
        <end position="163"/>
    </location>
</feature>
<evidence type="ECO:0000313" key="8">
    <source>
        <dbReference type="Proteomes" id="UP000786989"/>
    </source>
</evidence>
<dbReference type="AlphaFoldDB" id="A0A9D2UY68"/>
<feature type="compositionally biased region" description="Basic and acidic residues" evidence="4">
    <location>
        <begin position="478"/>
        <end position="487"/>
    </location>
</feature>
<proteinExistence type="predicted"/>
<accession>A0A9D2UY68</accession>
<dbReference type="Gene3D" id="1.10.10.10">
    <property type="entry name" value="Winged helix-like DNA-binding domain superfamily/Winged helix DNA-binding domain"/>
    <property type="match status" value="1"/>
</dbReference>
<dbReference type="EMBL" id="DYWI01000166">
    <property type="protein sequence ID" value="HJF66157.1"/>
    <property type="molecule type" value="Genomic_DNA"/>
</dbReference>
<dbReference type="GO" id="GO:0003677">
    <property type="term" value="F:DNA binding"/>
    <property type="evidence" value="ECO:0007669"/>
    <property type="project" value="UniProtKB-KW"/>
</dbReference>
<evidence type="ECO:0000313" key="7">
    <source>
        <dbReference type="EMBL" id="HJF66157.1"/>
    </source>
</evidence>
<evidence type="ECO:0000256" key="5">
    <source>
        <dbReference type="SAM" id="Phobius"/>
    </source>
</evidence>
<organism evidence="7 8">
    <name type="scientific">Slackia equolifaciens</name>
    <dbReference type="NCBI Taxonomy" id="498718"/>
    <lineage>
        <taxon>Bacteria</taxon>
        <taxon>Bacillati</taxon>
        <taxon>Actinomycetota</taxon>
        <taxon>Coriobacteriia</taxon>
        <taxon>Eggerthellales</taxon>
        <taxon>Eggerthellaceae</taxon>
        <taxon>Slackia</taxon>
    </lineage>
</organism>
<dbReference type="PROSITE" id="PS50043">
    <property type="entry name" value="HTH_LUXR_2"/>
    <property type="match status" value="1"/>
</dbReference>
<feature type="transmembrane region" description="Helical" evidence="5">
    <location>
        <begin position="110"/>
        <end position="130"/>
    </location>
</feature>
<feature type="transmembrane region" description="Helical" evidence="5">
    <location>
        <begin position="336"/>
        <end position="357"/>
    </location>
</feature>
<sequence>MAARSDVGSMPKKIACICAVVYGLFLMCTSVLLWGGFLSVVPVGSDAAYRAASYFACAFAHPVGLFAVAGVAYLRPSSRAWRHPAVALAMVVAAGVLLGFQVWRNAYPPAVGAATGGLLGCASAFFFCALQELVANLRVYVAGIVVFCAAAISALAYLLMGALPADVQVWLVAFACFPLVTALCVAARKVGPAFRHPMFQAAPSNGGDKILRAAIDLWRPLLCVAFSALLIGIIRADTIIDGGALNGVNDSGMLGLLLASIVLLGCWRMIYTRTLLSKLQLLIFPLIATSFLLLPFLTGQSRGLFVSIAFTVFSITSSLMVVTCARTARMYALPPVLVFGAFSGVVYLFLACGALLSYSFGGLREATSLWLFAIALVAIYVLSMALTLGRRLTDGVRRTKAARDVARASAKTNAFSNNSVLLGAEANRVGEGRGDPRHAGDAALRGEERARPHMADNAAKHENGGAASRAKGVVTPRMHGDADRRAPQEPSDPSSGVMGLERKCAGVAKHYGLTARETEVMTLLAHGRDVAFIADELTLSKNTVRTHAKGVFSKMGVHSKQELIDVVYLFEE</sequence>
<evidence type="ECO:0000256" key="3">
    <source>
        <dbReference type="ARBA" id="ARBA00023163"/>
    </source>
</evidence>
<feature type="transmembrane region" description="Helical" evidence="5">
    <location>
        <begin position="86"/>
        <end position="104"/>
    </location>
</feature>
<keyword evidence="3" id="KW-0804">Transcription</keyword>
<dbReference type="PANTHER" id="PTHR44688:SF16">
    <property type="entry name" value="DNA-BINDING TRANSCRIPTIONAL ACTIVATOR DEVR_DOSR"/>
    <property type="match status" value="1"/>
</dbReference>
<keyword evidence="5" id="KW-0812">Transmembrane</keyword>
<feature type="transmembrane region" description="Helical" evidence="5">
    <location>
        <begin position="169"/>
        <end position="187"/>
    </location>
</feature>